<evidence type="ECO:0000256" key="1">
    <source>
        <dbReference type="SAM" id="MobiDB-lite"/>
    </source>
</evidence>
<evidence type="ECO:0000313" key="3">
    <source>
        <dbReference type="EMBL" id="CAF4288414.1"/>
    </source>
</evidence>
<feature type="non-terminal residue" evidence="2">
    <location>
        <position position="21"/>
    </location>
</feature>
<evidence type="ECO:0000313" key="2">
    <source>
        <dbReference type="EMBL" id="CAF1499879.1"/>
    </source>
</evidence>
<dbReference type="EMBL" id="CAJNOK010033990">
    <property type="protein sequence ID" value="CAF1499879.1"/>
    <property type="molecule type" value="Genomic_DNA"/>
</dbReference>
<proteinExistence type="predicted"/>
<dbReference type="AlphaFoldDB" id="A0A8S2FL08"/>
<sequence>MLSHGDEDFARIKGQSMQSRY</sequence>
<feature type="region of interest" description="Disordered" evidence="1">
    <location>
        <begin position="1"/>
        <end position="21"/>
    </location>
</feature>
<dbReference type="Proteomes" id="UP000682733">
    <property type="component" value="Unassembled WGS sequence"/>
</dbReference>
<dbReference type="Proteomes" id="UP000677228">
    <property type="component" value="Unassembled WGS sequence"/>
</dbReference>
<name>A0A8S2FL08_9BILA</name>
<comment type="caution">
    <text evidence="2">The sequence shown here is derived from an EMBL/GenBank/DDBJ whole genome shotgun (WGS) entry which is preliminary data.</text>
</comment>
<dbReference type="EMBL" id="CAJOBA010055992">
    <property type="protein sequence ID" value="CAF4288414.1"/>
    <property type="molecule type" value="Genomic_DNA"/>
</dbReference>
<gene>
    <name evidence="2" type="ORF">OVA965_LOCUS36887</name>
    <name evidence="3" type="ORF">TMI583_LOCUS37921</name>
</gene>
<accession>A0A8S2FL08</accession>
<feature type="compositionally biased region" description="Basic and acidic residues" evidence="1">
    <location>
        <begin position="1"/>
        <end position="11"/>
    </location>
</feature>
<protein>
    <submittedName>
        <fullName evidence="2">Uncharacterized protein</fullName>
    </submittedName>
</protein>
<evidence type="ECO:0000313" key="4">
    <source>
        <dbReference type="Proteomes" id="UP000677228"/>
    </source>
</evidence>
<reference evidence="2" key="1">
    <citation type="submission" date="2021-02" db="EMBL/GenBank/DDBJ databases">
        <authorList>
            <person name="Nowell W R."/>
        </authorList>
    </citation>
    <scope>NUCLEOTIDE SEQUENCE</scope>
</reference>
<organism evidence="2 4">
    <name type="scientific">Didymodactylos carnosus</name>
    <dbReference type="NCBI Taxonomy" id="1234261"/>
    <lineage>
        <taxon>Eukaryota</taxon>
        <taxon>Metazoa</taxon>
        <taxon>Spiralia</taxon>
        <taxon>Gnathifera</taxon>
        <taxon>Rotifera</taxon>
        <taxon>Eurotatoria</taxon>
        <taxon>Bdelloidea</taxon>
        <taxon>Philodinida</taxon>
        <taxon>Philodinidae</taxon>
        <taxon>Didymodactylos</taxon>
    </lineage>
</organism>